<accession>A0ABD7YAV6</accession>
<name>A0ABD7YAV6_9BURK</name>
<gene>
    <name evidence="1" type="ORF">LXE91_27190</name>
</gene>
<organism evidence="1 2">
    <name type="scientific">Burkholderia contaminans</name>
    <dbReference type="NCBI Taxonomy" id="488447"/>
    <lineage>
        <taxon>Bacteria</taxon>
        <taxon>Pseudomonadati</taxon>
        <taxon>Pseudomonadota</taxon>
        <taxon>Betaproteobacteria</taxon>
        <taxon>Burkholderiales</taxon>
        <taxon>Burkholderiaceae</taxon>
        <taxon>Burkholderia</taxon>
        <taxon>Burkholderia cepacia complex</taxon>
    </lineage>
</organism>
<dbReference type="RefSeq" id="WP_223274270.1">
    <property type="nucleotide sequence ID" value="NZ_AP018357.1"/>
</dbReference>
<dbReference type="Proteomes" id="UP001220209">
    <property type="component" value="Chromosome 2"/>
</dbReference>
<dbReference type="GeneID" id="93189102"/>
<dbReference type="EMBL" id="CP090641">
    <property type="protein sequence ID" value="WFN22015.1"/>
    <property type="molecule type" value="Genomic_DNA"/>
</dbReference>
<evidence type="ECO:0000313" key="1">
    <source>
        <dbReference type="EMBL" id="WFN22015.1"/>
    </source>
</evidence>
<dbReference type="AlphaFoldDB" id="A0ABD7YAV6"/>
<protein>
    <submittedName>
        <fullName evidence="1">Uncharacterized protein</fullName>
    </submittedName>
</protein>
<evidence type="ECO:0000313" key="2">
    <source>
        <dbReference type="Proteomes" id="UP001220209"/>
    </source>
</evidence>
<reference evidence="1 2" key="1">
    <citation type="submission" date="2021-12" db="EMBL/GenBank/DDBJ databases">
        <title>Genomic and phenotypic characterization of three Burkholderia contaminans isolates recovered from different sources.</title>
        <authorList>
            <person name="Lopez De Volder A."/>
            <person name="Fan Y."/>
            <person name="Nunvar J."/>
            <person name="Herrera T."/>
            <person name="Timp W."/>
            <person name="Degrossi J."/>
        </authorList>
    </citation>
    <scope>NUCLEOTIDE SEQUENCE [LARGE SCALE GENOMIC DNA]</scope>
    <source>
        <strain evidence="1 2">LMG 23361</strain>
    </source>
</reference>
<proteinExistence type="predicted"/>
<sequence length="81" mass="9234">MGGHAGQLPVDPRYQPFANIGVMERQQMADRALGETEMEIDRPLVAANPTVHEIPKCTFYRHHRNLDIFTSILNGQNWGFK</sequence>